<name>A0ABD5NYK5_9EURY</name>
<evidence type="ECO:0000256" key="3">
    <source>
        <dbReference type="ARBA" id="ARBA00007571"/>
    </source>
</evidence>
<proteinExistence type="inferred from homology"/>
<keyword evidence="6 8" id="KW-0057">Aromatic amino acid biosynthesis</keyword>
<feature type="domain" description="N-(5'phosphoribosyl) anthranilate isomerase (PRAI)" evidence="9">
    <location>
        <begin position="4"/>
        <end position="205"/>
    </location>
</feature>
<evidence type="ECO:0000313" key="11">
    <source>
        <dbReference type="Proteomes" id="UP001595821"/>
    </source>
</evidence>
<dbReference type="AlphaFoldDB" id="A0ABD5NYK5"/>
<dbReference type="CDD" id="cd00405">
    <property type="entry name" value="PRAI"/>
    <property type="match status" value="1"/>
</dbReference>
<protein>
    <recommendedName>
        <fullName evidence="8">N-(5'-phosphoribosyl)anthranilate isomerase</fullName>
        <shortName evidence="8">PRAI</shortName>
        <ecNumber evidence="8">5.3.1.24</ecNumber>
    </recommendedName>
</protein>
<dbReference type="InterPro" id="IPR013785">
    <property type="entry name" value="Aldolase_TIM"/>
</dbReference>
<accession>A0ABD5NYK5</accession>
<comment type="similarity">
    <text evidence="3 8">Belongs to the TrpF family.</text>
</comment>
<dbReference type="HAMAP" id="MF_00135">
    <property type="entry name" value="PRAI"/>
    <property type="match status" value="1"/>
</dbReference>
<dbReference type="SUPFAM" id="SSF51366">
    <property type="entry name" value="Ribulose-phoshate binding barrel"/>
    <property type="match status" value="1"/>
</dbReference>
<dbReference type="Pfam" id="PF00697">
    <property type="entry name" value="PRAI"/>
    <property type="match status" value="1"/>
</dbReference>
<evidence type="ECO:0000256" key="6">
    <source>
        <dbReference type="ARBA" id="ARBA00023141"/>
    </source>
</evidence>
<keyword evidence="4 8" id="KW-0028">Amino-acid biosynthesis</keyword>
<evidence type="ECO:0000256" key="7">
    <source>
        <dbReference type="ARBA" id="ARBA00023235"/>
    </source>
</evidence>
<dbReference type="InterPro" id="IPR001240">
    <property type="entry name" value="PRAI_dom"/>
</dbReference>
<sequence length="219" mass="22624">MTRVKVCGLTRENDVELAVGAGADAVGVVCDVPVETPREVDPDRAADLLEVVPPFVTGVLVTMPGAVDRAVDLVETVDPDAIQVHGGLEPADLETLREAVDVAVLYAVGADDVEIARTYDDVVDGLVVDSVDADGGGGTGETHDWERTRAATADLASPIVLAGGLTPANVADAVRTVEPFAVDVSSGVEARGGVKDDDAVRSFVERATTARRRVDGATP</sequence>
<dbReference type="Gene3D" id="3.20.20.70">
    <property type="entry name" value="Aldolase class I"/>
    <property type="match status" value="1"/>
</dbReference>
<keyword evidence="5 8" id="KW-0822">Tryptophan biosynthesis</keyword>
<evidence type="ECO:0000256" key="5">
    <source>
        <dbReference type="ARBA" id="ARBA00022822"/>
    </source>
</evidence>
<dbReference type="RefSeq" id="WP_246971046.1">
    <property type="nucleotide sequence ID" value="NZ_CP095397.1"/>
</dbReference>
<dbReference type="EMBL" id="JBHSDJ010000024">
    <property type="protein sequence ID" value="MFC4247018.1"/>
    <property type="molecule type" value="Genomic_DNA"/>
</dbReference>
<dbReference type="GO" id="GO:0000162">
    <property type="term" value="P:L-tryptophan biosynthetic process"/>
    <property type="evidence" value="ECO:0007669"/>
    <property type="project" value="UniProtKB-UniRule"/>
</dbReference>
<keyword evidence="7 8" id="KW-0413">Isomerase</keyword>
<comment type="caution">
    <text evidence="10">The sequence shown here is derived from an EMBL/GenBank/DDBJ whole genome shotgun (WGS) entry which is preliminary data.</text>
</comment>
<dbReference type="PANTHER" id="PTHR42894">
    <property type="entry name" value="N-(5'-PHOSPHORIBOSYL)ANTHRANILATE ISOMERASE"/>
    <property type="match status" value="1"/>
</dbReference>
<evidence type="ECO:0000256" key="1">
    <source>
        <dbReference type="ARBA" id="ARBA00001164"/>
    </source>
</evidence>
<comment type="pathway">
    <text evidence="2 8">Amino-acid biosynthesis; L-tryptophan biosynthesis; L-tryptophan from chorismate: step 3/5.</text>
</comment>
<evidence type="ECO:0000256" key="8">
    <source>
        <dbReference type="HAMAP-Rule" id="MF_00135"/>
    </source>
</evidence>
<dbReference type="PANTHER" id="PTHR42894:SF1">
    <property type="entry name" value="N-(5'-PHOSPHORIBOSYL)ANTHRANILATE ISOMERASE"/>
    <property type="match status" value="1"/>
</dbReference>
<dbReference type="GeneID" id="71852169"/>
<reference evidence="10 11" key="1">
    <citation type="journal article" date="2014" name="Int. J. Syst. Evol. Microbiol.">
        <title>Complete genome sequence of Corynebacterium casei LMG S-19264T (=DSM 44701T), isolated from a smear-ripened cheese.</title>
        <authorList>
            <consortium name="US DOE Joint Genome Institute (JGI-PGF)"/>
            <person name="Walter F."/>
            <person name="Albersmeier A."/>
            <person name="Kalinowski J."/>
            <person name="Ruckert C."/>
        </authorList>
    </citation>
    <scope>NUCLEOTIDE SEQUENCE [LARGE SCALE GENOMIC DNA]</scope>
    <source>
        <strain evidence="10 11">IBRC-M 10912</strain>
    </source>
</reference>
<dbReference type="EC" id="5.3.1.24" evidence="8"/>
<dbReference type="GO" id="GO:0004640">
    <property type="term" value="F:phosphoribosylanthranilate isomerase activity"/>
    <property type="evidence" value="ECO:0007669"/>
    <property type="project" value="UniProtKB-UniRule"/>
</dbReference>
<comment type="catalytic activity">
    <reaction evidence="1 8">
        <text>N-(5-phospho-beta-D-ribosyl)anthranilate = 1-(2-carboxyphenylamino)-1-deoxy-D-ribulose 5-phosphate</text>
        <dbReference type="Rhea" id="RHEA:21540"/>
        <dbReference type="ChEBI" id="CHEBI:18277"/>
        <dbReference type="ChEBI" id="CHEBI:58613"/>
        <dbReference type="EC" id="5.3.1.24"/>
    </reaction>
</comment>
<dbReference type="InterPro" id="IPR011060">
    <property type="entry name" value="RibuloseP-bd_barrel"/>
</dbReference>
<gene>
    <name evidence="8" type="primary">trpF</name>
    <name evidence="10" type="ORF">ACFOZ7_08400</name>
</gene>
<dbReference type="InterPro" id="IPR044643">
    <property type="entry name" value="TrpF_fam"/>
</dbReference>
<dbReference type="Proteomes" id="UP001595821">
    <property type="component" value="Unassembled WGS sequence"/>
</dbReference>
<evidence type="ECO:0000256" key="2">
    <source>
        <dbReference type="ARBA" id="ARBA00004664"/>
    </source>
</evidence>
<evidence type="ECO:0000256" key="4">
    <source>
        <dbReference type="ARBA" id="ARBA00022605"/>
    </source>
</evidence>
<evidence type="ECO:0000313" key="10">
    <source>
        <dbReference type="EMBL" id="MFC4247018.1"/>
    </source>
</evidence>
<organism evidence="10 11">
    <name type="scientific">Natribaculum luteum</name>
    <dbReference type="NCBI Taxonomy" id="1586232"/>
    <lineage>
        <taxon>Archaea</taxon>
        <taxon>Methanobacteriati</taxon>
        <taxon>Methanobacteriota</taxon>
        <taxon>Stenosarchaea group</taxon>
        <taxon>Halobacteria</taxon>
        <taxon>Halobacteriales</taxon>
        <taxon>Natrialbaceae</taxon>
        <taxon>Natribaculum</taxon>
    </lineage>
</organism>
<evidence type="ECO:0000259" key="9">
    <source>
        <dbReference type="Pfam" id="PF00697"/>
    </source>
</evidence>